<dbReference type="Pfam" id="PF25975">
    <property type="entry name" value="CzcB_C"/>
    <property type="match status" value="1"/>
</dbReference>
<feature type="chain" id="PRO_5007275041" evidence="2">
    <location>
        <begin position="30"/>
        <end position="311"/>
    </location>
</feature>
<evidence type="ECO:0000259" key="5">
    <source>
        <dbReference type="Pfam" id="PF25975"/>
    </source>
</evidence>
<dbReference type="InterPro" id="IPR051909">
    <property type="entry name" value="MFP_Cation_Efflux"/>
</dbReference>
<dbReference type="Pfam" id="PF25954">
    <property type="entry name" value="Beta-barrel_RND_2"/>
    <property type="match status" value="1"/>
</dbReference>
<proteinExistence type="predicted"/>
<dbReference type="GO" id="GO:0046914">
    <property type="term" value="F:transition metal ion binding"/>
    <property type="evidence" value="ECO:0007669"/>
    <property type="project" value="TreeGrafter"/>
</dbReference>
<reference evidence="6 7" key="1">
    <citation type="submission" date="2015-12" db="EMBL/GenBank/DDBJ databases">
        <authorList>
            <person name="Shamseldin A."/>
            <person name="Moawad H."/>
            <person name="Abd El-Rahim W.M."/>
            <person name="Sadowsky M.J."/>
        </authorList>
    </citation>
    <scope>NUCLEOTIDE SEQUENCE [LARGE SCALE GENOMIC DNA]</scope>
    <source>
        <strain evidence="6 7">SM2</strain>
    </source>
</reference>
<dbReference type="SUPFAM" id="SSF111369">
    <property type="entry name" value="HlyD-like secretion proteins"/>
    <property type="match status" value="1"/>
</dbReference>
<keyword evidence="2" id="KW-0732">Signal</keyword>
<dbReference type="Gene3D" id="2.40.30.170">
    <property type="match status" value="1"/>
</dbReference>
<dbReference type="InterPro" id="IPR058649">
    <property type="entry name" value="CzcB_C"/>
</dbReference>
<accession>A0A127M5A6</accession>
<dbReference type="KEGG" id="zal:AZF00_08995"/>
<dbReference type="InterPro" id="IPR058647">
    <property type="entry name" value="BSH_CzcB-like"/>
</dbReference>
<dbReference type="Proteomes" id="UP000074119">
    <property type="component" value="Chromosome"/>
</dbReference>
<dbReference type="AlphaFoldDB" id="A0A127M5A6"/>
<dbReference type="GO" id="GO:0060003">
    <property type="term" value="P:copper ion export"/>
    <property type="evidence" value="ECO:0007669"/>
    <property type="project" value="TreeGrafter"/>
</dbReference>
<keyword evidence="1" id="KW-0813">Transport</keyword>
<evidence type="ECO:0000313" key="7">
    <source>
        <dbReference type="Proteomes" id="UP000074119"/>
    </source>
</evidence>
<gene>
    <name evidence="6" type="ORF">AZF00_08995</name>
</gene>
<dbReference type="Gene3D" id="2.40.420.20">
    <property type="match status" value="1"/>
</dbReference>
<name>A0A127M5A6_9GAMM</name>
<dbReference type="STRING" id="1470434.AZF00_08995"/>
<dbReference type="PANTHER" id="PTHR30097:SF4">
    <property type="entry name" value="SLR6042 PROTEIN"/>
    <property type="match status" value="1"/>
</dbReference>
<dbReference type="RefSeq" id="WP_008250282.1">
    <property type="nucleotide sequence ID" value="NZ_CP014544.1"/>
</dbReference>
<dbReference type="PANTHER" id="PTHR30097">
    <property type="entry name" value="CATION EFFLUX SYSTEM PROTEIN CUSB"/>
    <property type="match status" value="1"/>
</dbReference>
<organism evidence="6 7">
    <name type="scientific">Zhongshania aliphaticivorans</name>
    <dbReference type="NCBI Taxonomy" id="1470434"/>
    <lineage>
        <taxon>Bacteria</taxon>
        <taxon>Pseudomonadati</taxon>
        <taxon>Pseudomonadota</taxon>
        <taxon>Gammaproteobacteria</taxon>
        <taxon>Cellvibrionales</taxon>
        <taxon>Spongiibacteraceae</taxon>
        <taxon>Zhongshania</taxon>
    </lineage>
</organism>
<dbReference type="GO" id="GO:0030288">
    <property type="term" value="C:outer membrane-bounded periplasmic space"/>
    <property type="evidence" value="ECO:0007669"/>
    <property type="project" value="TreeGrafter"/>
</dbReference>
<evidence type="ECO:0000256" key="2">
    <source>
        <dbReference type="SAM" id="SignalP"/>
    </source>
</evidence>
<dbReference type="EMBL" id="CP014544">
    <property type="protein sequence ID" value="AMO68428.1"/>
    <property type="molecule type" value="Genomic_DNA"/>
</dbReference>
<dbReference type="Pfam" id="PF25973">
    <property type="entry name" value="BSH_CzcB"/>
    <property type="match status" value="1"/>
</dbReference>
<evidence type="ECO:0000259" key="4">
    <source>
        <dbReference type="Pfam" id="PF25973"/>
    </source>
</evidence>
<evidence type="ECO:0000259" key="3">
    <source>
        <dbReference type="Pfam" id="PF25954"/>
    </source>
</evidence>
<evidence type="ECO:0000256" key="1">
    <source>
        <dbReference type="ARBA" id="ARBA00022448"/>
    </source>
</evidence>
<sequence length="311" mass="33486">MNIYDTIKTPIINAIFYATICFSASVALAESGHGDEEDHDEGHIELSQEQMKHAGIGLAQVGPGAIRETLAVYGIITSNAEQAQAVTARFDGVIRSVNKTIGDNVRKGDVLVTVEANESLKTYPIYSALNGVISQRNANIGEQTNGKTLLVVEDYSSVWVDLSVFPKDIAKLALGQTVRIKSTNHSSTGEGKIIFIATQGNPSNQATTARVLLKNVDNLWKPGLFVNAEITQTETAAATVINNEAVQLIEGETVIFVQGDEGFEPRNITLGRTDGDASEVLRGLKVGETYVIKNSFVLKSEMGKEDAEHGH</sequence>
<dbReference type="GO" id="GO:0015679">
    <property type="term" value="P:plasma membrane copper ion transport"/>
    <property type="evidence" value="ECO:0007669"/>
    <property type="project" value="TreeGrafter"/>
</dbReference>
<feature type="domain" description="CusB-like beta-barrel" evidence="3">
    <location>
        <begin position="157"/>
        <end position="232"/>
    </location>
</feature>
<feature type="domain" description="CzcB-like C-terminal circularly permuted SH3-like" evidence="5">
    <location>
        <begin position="241"/>
        <end position="299"/>
    </location>
</feature>
<feature type="signal peptide" evidence="2">
    <location>
        <begin position="1"/>
        <end position="29"/>
    </location>
</feature>
<evidence type="ECO:0000313" key="6">
    <source>
        <dbReference type="EMBL" id="AMO68428.1"/>
    </source>
</evidence>
<protein>
    <submittedName>
        <fullName evidence="6">RND transporter</fullName>
    </submittedName>
</protein>
<dbReference type="InterPro" id="IPR058792">
    <property type="entry name" value="Beta-barrel_RND_2"/>
</dbReference>
<feature type="domain" description="CzcB-like barrel-sandwich hybrid" evidence="4">
    <location>
        <begin position="84"/>
        <end position="146"/>
    </location>
</feature>